<dbReference type="InterPro" id="IPR006680">
    <property type="entry name" value="Amidohydro-rel"/>
</dbReference>
<comment type="caution">
    <text evidence="2">The sequence shown here is derived from an EMBL/GenBank/DDBJ whole genome shotgun (WGS) entry which is preliminary data.</text>
</comment>
<keyword evidence="2" id="KW-0378">Hydrolase</keyword>
<proteinExistence type="predicted"/>
<protein>
    <submittedName>
        <fullName evidence="2">Amidohydrolase family protein</fullName>
    </submittedName>
</protein>
<accession>A0A6B0YNT0</accession>
<reference evidence="2" key="1">
    <citation type="submission" date="2019-09" db="EMBL/GenBank/DDBJ databases">
        <title>Characterisation of the sponge microbiome using genome-centric metagenomics.</title>
        <authorList>
            <person name="Engelberts J.P."/>
            <person name="Robbins S.J."/>
            <person name="De Goeij J.M."/>
            <person name="Aranda M."/>
            <person name="Bell S.C."/>
            <person name="Webster N.S."/>
        </authorList>
    </citation>
    <scope>NUCLEOTIDE SEQUENCE</scope>
    <source>
        <strain evidence="2">SB0664_bin_27</strain>
    </source>
</reference>
<gene>
    <name evidence="2" type="ORF">F4Y42_00210</name>
</gene>
<name>A0A6B0YNT0_9CHLR</name>
<dbReference type="GO" id="GO:0016787">
    <property type="term" value="F:hydrolase activity"/>
    <property type="evidence" value="ECO:0007669"/>
    <property type="project" value="UniProtKB-KW"/>
</dbReference>
<dbReference type="SUPFAM" id="SSF51556">
    <property type="entry name" value="Metallo-dependent hydrolases"/>
    <property type="match status" value="1"/>
</dbReference>
<feature type="domain" description="Amidohydrolase-related" evidence="1">
    <location>
        <begin position="4"/>
        <end position="300"/>
    </location>
</feature>
<dbReference type="EMBL" id="VXRG01000003">
    <property type="protein sequence ID" value="MXY91855.1"/>
    <property type="molecule type" value="Genomic_DNA"/>
</dbReference>
<organism evidence="2">
    <name type="scientific">Caldilineaceae bacterium SB0664_bin_27</name>
    <dbReference type="NCBI Taxonomy" id="2605260"/>
    <lineage>
        <taxon>Bacteria</taxon>
        <taxon>Bacillati</taxon>
        <taxon>Chloroflexota</taxon>
        <taxon>Caldilineae</taxon>
        <taxon>Caldilineales</taxon>
        <taxon>Caldilineaceae</taxon>
    </lineage>
</organism>
<evidence type="ECO:0000259" key="1">
    <source>
        <dbReference type="Pfam" id="PF04909"/>
    </source>
</evidence>
<dbReference type="InterPro" id="IPR032466">
    <property type="entry name" value="Metal_Hydrolase"/>
</dbReference>
<dbReference type="AlphaFoldDB" id="A0A6B0YNT0"/>
<sequence>MTVIDAHNHPDWLGHDLPKFLANMDRFGIDMTWLLTWECPPDEYNPASYFPAMHFGDGRAYPVPFEACLRYKQAAPDRFILGYAPDPRRPEAIDQLQAAIEIHGVQVCGEIKLRMLYDNPDALRLFRFCGERGLPVTFHLDYPIPTGHRYPRTDWWYGGSIEAFERALRACPDTVFIGHAPGFWAHISGDDQYDKVGYPKGPVLPGGQLFHLFRTYPNLYADLSAGSAYTALTRDFSQLEGHPFSSESGASAEPFFLEFQDRLLFGRDHFDDRMQILLNSLELPTEVRHKIFCANAEALLA</sequence>
<dbReference type="Pfam" id="PF04909">
    <property type="entry name" value="Amidohydro_2"/>
    <property type="match status" value="1"/>
</dbReference>
<dbReference type="Gene3D" id="3.20.20.140">
    <property type="entry name" value="Metal-dependent hydrolases"/>
    <property type="match status" value="1"/>
</dbReference>
<evidence type="ECO:0000313" key="2">
    <source>
        <dbReference type="EMBL" id="MXY91855.1"/>
    </source>
</evidence>